<keyword evidence="1" id="KW-0812">Transmembrane</keyword>
<dbReference type="OrthoDB" id="9780884at2"/>
<dbReference type="InterPro" id="IPR004843">
    <property type="entry name" value="Calcineurin-like_PHP"/>
</dbReference>
<keyword evidence="4" id="KW-1185">Reference proteome</keyword>
<dbReference type="RefSeq" id="WP_115748536.1">
    <property type="nucleotide sequence ID" value="NZ_PIOD01000005.1"/>
</dbReference>
<reference evidence="4" key="1">
    <citation type="submission" date="2017-11" db="EMBL/GenBank/DDBJ databases">
        <authorList>
            <person name="Zhu W."/>
        </authorList>
    </citation>
    <scope>NUCLEOTIDE SEQUENCE [LARGE SCALE GENOMIC DNA]</scope>
    <source>
        <strain evidence="4">CAU 1051</strain>
    </source>
</reference>
<sequence length="338" mass="38730">MVVEQDRVHMMNMSRYLKYTSISIAIIAIILAVYTIWDNRRFIVVEDEIVIDNLPEQLKGFRILQISDLHEKWFGENQTKLIAAINAIDYDAIVFTGDMLDSTESKNYDPFYYLIDGITNKKNAWYVPGNTDPDSYEVEQDVKKSAFINGMEARGVQLLESVNKVSVGGGATVYFVNFELSIIKEPEYLGRTNGIVQPDYFLSELYLDYQEKLLDEMNVLDKIKSKDLVVALNHYPIPDVRVDSIQESTGMGWMDYDFIMAGHYHGGQIRLPILGAFFIPEPWYEPNSFFPPKDRVKGLWSYEGVKQYVSSGLGSSDAISFLNFRFLNPPEINVLSLR</sequence>
<dbReference type="PANTHER" id="PTHR31302:SF0">
    <property type="entry name" value="TRANSMEMBRANE PROTEIN WITH METALLOPHOSPHOESTERASE DOMAIN"/>
    <property type="match status" value="1"/>
</dbReference>
<feature type="domain" description="Calcineurin-like phosphoesterase" evidence="2">
    <location>
        <begin position="61"/>
        <end position="266"/>
    </location>
</feature>
<dbReference type="InterPro" id="IPR029052">
    <property type="entry name" value="Metallo-depent_PP-like"/>
</dbReference>
<name>A0A3D8PXD6_9BACI</name>
<dbReference type="Proteomes" id="UP000256520">
    <property type="component" value="Unassembled WGS sequence"/>
</dbReference>
<dbReference type="InterPro" id="IPR051158">
    <property type="entry name" value="Metallophosphoesterase_sf"/>
</dbReference>
<dbReference type="SUPFAM" id="SSF56300">
    <property type="entry name" value="Metallo-dependent phosphatases"/>
    <property type="match status" value="1"/>
</dbReference>
<evidence type="ECO:0000256" key="1">
    <source>
        <dbReference type="SAM" id="Phobius"/>
    </source>
</evidence>
<accession>A0A3D8PXD6</accession>
<gene>
    <name evidence="3" type="ORF">CWR45_04070</name>
</gene>
<comment type="caution">
    <text evidence="3">The sequence shown here is derived from an EMBL/GenBank/DDBJ whole genome shotgun (WGS) entry which is preliminary data.</text>
</comment>
<dbReference type="GO" id="GO:0016787">
    <property type="term" value="F:hydrolase activity"/>
    <property type="evidence" value="ECO:0007669"/>
    <property type="project" value="InterPro"/>
</dbReference>
<keyword evidence="1" id="KW-1133">Transmembrane helix</keyword>
<keyword evidence="1" id="KW-0472">Membrane</keyword>
<evidence type="ECO:0000313" key="4">
    <source>
        <dbReference type="Proteomes" id="UP000256520"/>
    </source>
</evidence>
<proteinExistence type="predicted"/>
<dbReference type="Gene3D" id="3.60.21.10">
    <property type="match status" value="1"/>
</dbReference>
<dbReference type="EMBL" id="PIOD01000005">
    <property type="protein sequence ID" value="RDW20422.1"/>
    <property type="molecule type" value="Genomic_DNA"/>
</dbReference>
<protein>
    <recommendedName>
        <fullName evidence="2">Calcineurin-like phosphoesterase domain-containing protein</fullName>
    </recommendedName>
</protein>
<feature type="transmembrane region" description="Helical" evidence="1">
    <location>
        <begin position="16"/>
        <end position="37"/>
    </location>
</feature>
<dbReference type="Pfam" id="PF00149">
    <property type="entry name" value="Metallophos"/>
    <property type="match status" value="1"/>
</dbReference>
<evidence type="ECO:0000313" key="3">
    <source>
        <dbReference type="EMBL" id="RDW20422.1"/>
    </source>
</evidence>
<evidence type="ECO:0000259" key="2">
    <source>
        <dbReference type="Pfam" id="PF00149"/>
    </source>
</evidence>
<dbReference type="PANTHER" id="PTHR31302">
    <property type="entry name" value="TRANSMEMBRANE PROTEIN WITH METALLOPHOSPHOESTERASE DOMAIN-RELATED"/>
    <property type="match status" value="1"/>
</dbReference>
<organism evidence="3 4">
    <name type="scientific">Oceanobacillus chungangensis</name>
    <dbReference type="NCBI Taxonomy" id="1229152"/>
    <lineage>
        <taxon>Bacteria</taxon>
        <taxon>Bacillati</taxon>
        <taxon>Bacillota</taxon>
        <taxon>Bacilli</taxon>
        <taxon>Bacillales</taxon>
        <taxon>Bacillaceae</taxon>
        <taxon>Oceanobacillus</taxon>
    </lineage>
</organism>
<dbReference type="AlphaFoldDB" id="A0A3D8PXD6"/>